<keyword evidence="3" id="KW-1185">Reference proteome</keyword>
<evidence type="ECO:0008006" key="4">
    <source>
        <dbReference type="Google" id="ProtNLM"/>
    </source>
</evidence>
<sequence length="89" mass="9670">MKRLVMLAAALGLGMLFSAGTVQAGADDVAWVQKCIKDNKREGQSAATVAIYCTCMNNKMSDNETLSITAWEQTHPAEMAECEKEAGWK</sequence>
<dbReference type="EMBL" id="BAAFGK010000004">
    <property type="protein sequence ID" value="GAB0057810.1"/>
    <property type="molecule type" value="Genomic_DNA"/>
</dbReference>
<keyword evidence="1" id="KW-0732">Signal</keyword>
<reference evidence="2 3" key="1">
    <citation type="submission" date="2024-05" db="EMBL/GenBank/DDBJ databases">
        <authorList>
            <consortium name="Candidatus Magnetaquicoccaceae bacterium FCR-1 genome sequencing consortium"/>
            <person name="Shimoshige H."/>
            <person name="Shimamura S."/>
            <person name="Taoka A."/>
            <person name="Kobayashi H."/>
            <person name="Maekawa T."/>
        </authorList>
    </citation>
    <scope>NUCLEOTIDE SEQUENCE [LARGE SCALE GENOMIC DNA]</scope>
    <source>
        <strain evidence="2 3">FCR-1</strain>
    </source>
</reference>
<name>A0ABQ0CA93_9PROT</name>
<feature type="chain" id="PRO_5045357435" description="Secreted protein" evidence="1">
    <location>
        <begin position="25"/>
        <end position="89"/>
    </location>
</feature>
<evidence type="ECO:0000313" key="2">
    <source>
        <dbReference type="EMBL" id="GAB0057810.1"/>
    </source>
</evidence>
<reference evidence="2 3" key="2">
    <citation type="submission" date="2024-09" db="EMBL/GenBank/DDBJ databases">
        <title>Draft genome sequence of Candidatus Magnetaquicoccaceae bacterium FCR-1.</title>
        <authorList>
            <person name="Shimoshige H."/>
            <person name="Shimamura S."/>
            <person name="Taoka A."/>
            <person name="Kobayashi H."/>
            <person name="Maekawa T."/>
        </authorList>
    </citation>
    <scope>NUCLEOTIDE SEQUENCE [LARGE SCALE GENOMIC DNA]</scope>
    <source>
        <strain evidence="2 3">FCR-1</strain>
    </source>
</reference>
<comment type="caution">
    <text evidence="2">The sequence shown here is derived from an EMBL/GenBank/DDBJ whole genome shotgun (WGS) entry which is preliminary data.</text>
</comment>
<organism evidence="2 3">
    <name type="scientific">Candidatus Magnetaquiglobus chichijimensis</name>
    <dbReference type="NCBI Taxonomy" id="3141448"/>
    <lineage>
        <taxon>Bacteria</taxon>
        <taxon>Pseudomonadati</taxon>
        <taxon>Pseudomonadota</taxon>
        <taxon>Magnetococcia</taxon>
        <taxon>Magnetococcales</taxon>
        <taxon>Candidatus Magnetaquicoccaceae</taxon>
        <taxon>Candidatus Magnetaquiglobus</taxon>
    </lineage>
</organism>
<protein>
    <recommendedName>
        <fullName evidence="4">Secreted protein</fullName>
    </recommendedName>
</protein>
<evidence type="ECO:0000313" key="3">
    <source>
        <dbReference type="Proteomes" id="UP001628193"/>
    </source>
</evidence>
<proteinExistence type="predicted"/>
<evidence type="ECO:0000256" key="1">
    <source>
        <dbReference type="SAM" id="SignalP"/>
    </source>
</evidence>
<gene>
    <name evidence="2" type="ORF">SIID45300_02142</name>
</gene>
<dbReference type="Proteomes" id="UP001628193">
    <property type="component" value="Unassembled WGS sequence"/>
</dbReference>
<dbReference type="RefSeq" id="WP_420905499.1">
    <property type="nucleotide sequence ID" value="NZ_BAAFGK010000004.1"/>
</dbReference>
<feature type="signal peptide" evidence="1">
    <location>
        <begin position="1"/>
        <end position="24"/>
    </location>
</feature>
<accession>A0ABQ0CA93</accession>